<dbReference type="Pfam" id="PF01363">
    <property type="entry name" value="FYVE"/>
    <property type="match status" value="1"/>
</dbReference>
<evidence type="ECO:0000313" key="8">
    <source>
        <dbReference type="EMBL" id="KAF5330787.1"/>
    </source>
</evidence>
<dbReference type="SUPFAM" id="SSF140125">
    <property type="entry name" value="Rabenosyn-5 Rab-binding domain-like"/>
    <property type="match status" value="1"/>
</dbReference>
<evidence type="ECO:0000256" key="1">
    <source>
        <dbReference type="ARBA" id="ARBA00022723"/>
    </source>
</evidence>
<dbReference type="EMBL" id="JAACJJ010000001">
    <property type="protein sequence ID" value="KAF5330787.1"/>
    <property type="molecule type" value="Genomic_DNA"/>
</dbReference>
<dbReference type="InterPro" id="IPR052727">
    <property type="entry name" value="Rab4/Rab5_effector"/>
</dbReference>
<comment type="caution">
    <text evidence="8">The sequence shown here is derived from an EMBL/GenBank/DDBJ whole genome shotgun (WGS) entry which is preliminary data.</text>
</comment>
<keyword evidence="5" id="KW-0175">Coiled coil</keyword>
<feature type="compositionally biased region" description="Polar residues" evidence="6">
    <location>
        <begin position="77"/>
        <end position="88"/>
    </location>
</feature>
<feature type="region of interest" description="Disordered" evidence="6">
    <location>
        <begin position="645"/>
        <end position="665"/>
    </location>
</feature>
<dbReference type="Pfam" id="PF11464">
    <property type="entry name" value="Rbsn"/>
    <property type="match status" value="1"/>
</dbReference>
<evidence type="ECO:0000256" key="5">
    <source>
        <dbReference type="SAM" id="Coils"/>
    </source>
</evidence>
<sequence length="726" mass="78588">MSNPPSPAPSSGTNVPYLAYRSKRHSRNLSGSASLLLTPNQSPPPISRPNSIAGPPATLQIPKLQYEDVGDAHTAALDTSQTPNNEPNGGSDDAPPPVQSSPAAVMSSSVSPALSPPPSAAIHARKASTSTVASAFATSNGVSHEVRSTSPSTVVPQIALAGPSSPRMPAKKASTFRRMPLRSTQSVQSARGASESSPISKPADKARASEVPITPSPLAVASPITPSPIAVPSPPITPKVPEAIPLPYSPAPVLRQESLSPAPTPQPATAVSLSTSRSSGAETSNHEAGPESRKLAPASSSRKPAPYRPGFQPKGVYRPLTDEFISVRRSIRDGEGEGGISKVERTKLERRLEKLIALHFPHPSVNGAQEKKPRPKVAHEKRRSSFFDLQSLRSLSMQDAGDLWRGVVTGDTSRADVRAMEQRITPWQEDAAVTKCPMCTAPFHPLTNRKHHCRLCGQIICSLPIKNPQRPVLCSTLFVVDAVTRHIEEVGEGVDYGVKKRQVGTPGGQQGRQEDEEKFLKGVRICRDCRPILLRQQYYQQTSIAPPFVKLYENFINLEADIEEALPKFQELLMSLNHQDQPTKEASAARKRLLESFAQYDRLSKQIRAIPCPNGQGSSQDRVQAAILTRANLFLQKNMFPLQSLPTPRSNAKSPNSTGDANLPQQNMDDALAMALQPLLEQESLLESFVEEARAQRKFEDVKTLKVNLAEIRNEIENVLGEGGSR</sequence>
<dbReference type="AlphaFoldDB" id="A0A8H5BYN2"/>
<gene>
    <name evidence="8" type="ORF">D9619_005827</name>
</gene>
<dbReference type="OrthoDB" id="166134at2759"/>
<feature type="coiled-coil region" evidence="5">
    <location>
        <begin position="695"/>
        <end position="722"/>
    </location>
</feature>
<dbReference type="InterPro" id="IPR000306">
    <property type="entry name" value="Znf_FYVE"/>
</dbReference>
<proteinExistence type="predicted"/>
<feature type="compositionally biased region" description="Basic residues" evidence="6">
    <location>
        <begin position="373"/>
        <end position="382"/>
    </location>
</feature>
<keyword evidence="9" id="KW-1185">Reference proteome</keyword>
<evidence type="ECO:0000256" key="6">
    <source>
        <dbReference type="SAM" id="MobiDB-lite"/>
    </source>
</evidence>
<feature type="compositionally biased region" description="Polar residues" evidence="6">
    <location>
        <begin position="257"/>
        <end position="283"/>
    </location>
</feature>
<feature type="compositionally biased region" description="Polar residues" evidence="6">
    <location>
        <begin position="28"/>
        <end position="40"/>
    </location>
</feature>
<feature type="compositionally biased region" description="Pro residues" evidence="6">
    <location>
        <begin position="225"/>
        <end position="238"/>
    </location>
</feature>
<evidence type="ECO:0000313" key="9">
    <source>
        <dbReference type="Proteomes" id="UP000567179"/>
    </source>
</evidence>
<dbReference type="Gene3D" id="4.10.860.20">
    <property type="entry name" value="Rabenosyn, Rab binding domain"/>
    <property type="match status" value="1"/>
</dbReference>
<evidence type="ECO:0000256" key="3">
    <source>
        <dbReference type="ARBA" id="ARBA00022833"/>
    </source>
</evidence>
<feature type="compositionally biased region" description="Low complexity" evidence="6">
    <location>
        <begin position="100"/>
        <end position="113"/>
    </location>
</feature>
<dbReference type="PANTHER" id="PTHR13510:SF44">
    <property type="entry name" value="RABENOSYN-5"/>
    <property type="match status" value="1"/>
</dbReference>
<dbReference type="SUPFAM" id="SSF57903">
    <property type="entry name" value="FYVE/PHD zinc finger"/>
    <property type="match status" value="1"/>
</dbReference>
<dbReference type="SMART" id="SM00064">
    <property type="entry name" value="FYVE"/>
    <property type="match status" value="1"/>
</dbReference>
<feature type="region of interest" description="Disordered" evidence="6">
    <location>
        <begin position="1"/>
        <end position="315"/>
    </location>
</feature>
<organism evidence="8 9">
    <name type="scientific">Psilocybe cf. subviscida</name>
    <dbReference type="NCBI Taxonomy" id="2480587"/>
    <lineage>
        <taxon>Eukaryota</taxon>
        <taxon>Fungi</taxon>
        <taxon>Dikarya</taxon>
        <taxon>Basidiomycota</taxon>
        <taxon>Agaricomycotina</taxon>
        <taxon>Agaricomycetes</taxon>
        <taxon>Agaricomycetidae</taxon>
        <taxon>Agaricales</taxon>
        <taxon>Agaricineae</taxon>
        <taxon>Strophariaceae</taxon>
        <taxon>Psilocybe</taxon>
    </lineage>
</organism>
<evidence type="ECO:0000256" key="2">
    <source>
        <dbReference type="ARBA" id="ARBA00022771"/>
    </source>
</evidence>
<feature type="compositionally biased region" description="Low complexity" evidence="6">
    <location>
        <begin position="127"/>
        <end position="139"/>
    </location>
</feature>
<dbReference type="InterPro" id="IPR036531">
    <property type="entry name" value="Rbsn_Rab-bd_sf"/>
</dbReference>
<accession>A0A8H5BYN2</accession>
<feature type="compositionally biased region" description="Basic and acidic residues" evidence="6">
    <location>
        <begin position="284"/>
        <end position="294"/>
    </location>
</feature>
<dbReference type="InterPro" id="IPR011011">
    <property type="entry name" value="Znf_FYVE_PHD"/>
</dbReference>
<keyword evidence="2 4" id="KW-0863">Zinc-finger</keyword>
<dbReference type="PANTHER" id="PTHR13510">
    <property type="entry name" value="FYVE-FINGER-CONTAINING RAB5 EFFECTOR PROTEIN RABENOSYN-5-RELATED"/>
    <property type="match status" value="1"/>
</dbReference>
<dbReference type="Gene3D" id="3.30.40.10">
    <property type="entry name" value="Zinc/RING finger domain, C3HC4 (zinc finger)"/>
    <property type="match status" value="1"/>
</dbReference>
<dbReference type="PROSITE" id="PS50178">
    <property type="entry name" value="ZF_FYVE"/>
    <property type="match status" value="1"/>
</dbReference>
<dbReference type="CDD" id="cd15737">
    <property type="entry name" value="FYVE2_Vac1p_like"/>
    <property type="match status" value="1"/>
</dbReference>
<dbReference type="Proteomes" id="UP000567179">
    <property type="component" value="Unassembled WGS sequence"/>
</dbReference>
<dbReference type="InterPro" id="IPR013083">
    <property type="entry name" value="Znf_RING/FYVE/PHD"/>
</dbReference>
<dbReference type="GO" id="GO:0008270">
    <property type="term" value="F:zinc ion binding"/>
    <property type="evidence" value="ECO:0007669"/>
    <property type="project" value="UniProtKB-KW"/>
</dbReference>
<feature type="domain" description="FYVE-type" evidence="7">
    <location>
        <begin position="430"/>
        <end position="534"/>
    </location>
</feature>
<evidence type="ECO:0000256" key="4">
    <source>
        <dbReference type="PROSITE-ProRule" id="PRU00091"/>
    </source>
</evidence>
<keyword evidence="1" id="KW-0479">Metal-binding</keyword>
<reference evidence="8 9" key="1">
    <citation type="journal article" date="2020" name="ISME J.">
        <title>Uncovering the hidden diversity of litter-decomposition mechanisms in mushroom-forming fungi.</title>
        <authorList>
            <person name="Floudas D."/>
            <person name="Bentzer J."/>
            <person name="Ahren D."/>
            <person name="Johansson T."/>
            <person name="Persson P."/>
            <person name="Tunlid A."/>
        </authorList>
    </citation>
    <scope>NUCLEOTIDE SEQUENCE [LARGE SCALE GENOMIC DNA]</scope>
    <source>
        <strain evidence="8 9">CBS 101986</strain>
    </source>
</reference>
<feature type="region of interest" description="Disordered" evidence="6">
    <location>
        <begin position="363"/>
        <end position="382"/>
    </location>
</feature>
<protein>
    <recommendedName>
        <fullName evidence="7">FYVE-type domain-containing protein</fullName>
    </recommendedName>
</protein>
<feature type="compositionally biased region" description="Polar residues" evidence="6">
    <location>
        <begin position="182"/>
        <end position="199"/>
    </location>
</feature>
<keyword evidence="3" id="KW-0862">Zinc</keyword>
<dbReference type="InterPro" id="IPR021565">
    <property type="entry name" value="Rbsn_Rab-bd"/>
</dbReference>
<evidence type="ECO:0000259" key="7">
    <source>
        <dbReference type="PROSITE" id="PS50178"/>
    </source>
</evidence>
<dbReference type="InterPro" id="IPR017455">
    <property type="entry name" value="Znf_FYVE-rel"/>
</dbReference>
<name>A0A8H5BYN2_9AGAR</name>